<dbReference type="Pfam" id="PF13638">
    <property type="entry name" value="PIN_4"/>
    <property type="match status" value="1"/>
</dbReference>
<evidence type="ECO:0000256" key="2">
    <source>
        <dbReference type="ARBA" id="ARBA00022840"/>
    </source>
</evidence>
<evidence type="ECO:0000256" key="4">
    <source>
        <dbReference type="SAM" id="MobiDB-lite"/>
    </source>
</evidence>
<dbReference type="Gene3D" id="3.40.50.300">
    <property type="entry name" value="P-loop containing nucleotide triphosphate hydrolases"/>
    <property type="match status" value="1"/>
</dbReference>
<dbReference type="Gene3D" id="3.40.50.1010">
    <property type="entry name" value="5'-nuclease"/>
    <property type="match status" value="1"/>
</dbReference>
<dbReference type="PANTHER" id="PTHR30473:SF2">
    <property type="entry name" value="PIN DOMAIN-CONTAINING PROTEIN"/>
    <property type="match status" value="1"/>
</dbReference>
<feature type="domain" description="PIN" evidence="5">
    <location>
        <begin position="38"/>
        <end position="173"/>
    </location>
</feature>
<evidence type="ECO:0000256" key="3">
    <source>
        <dbReference type="ARBA" id="ARBA00046345"/>
    </source>
</evidence>
<dbReference type="CDD" id="cd09883">
    <property type="entry name" value="PIN_VapC_PhoHL-ATPase"/>
    <property type="match status" value="1"/>
</dbReference>
<dbReference type="GO" id="GO:0005524">
    <property type="term" value="F:ATP binding"/>
    <property type="evidence" value="ECO:0007669"/>
    <property type="project" value="UniProtKB-KW"/>
</dbReference>
<sequence length="479" mass="51808">MTKLLRAKELTNSQGDDHQVESSHGTSPQHEKPSPPQIRVVLDTSVLIADTNCLLAYPDCDIVIPLTVIEELDGLKSRPDDVGRAARAALRGLEEIRMKAGGSLAHPVRIHPEGDESSNNATVHIEINGIQKHLLNEHGLDSNKADNRIIGAALGQANHAPTHMVSNDAALRLKAAHLGLTAHEHQLVGRQSSSRPLGWITVDCPSELVDELYDGRSVDVAEVAPTGSLAENSFAILRSGSQSAMARCVDDALHLIPQTSPEAWGLRSRSKEQRFALELLLDPEVSVIALDGRAGTGKTVLAIAAGLDQVVEQRRYEKLAVYRPLVPVGRADVGFLPGGLDEKLDPWMSAIHDAIVALTDQRSNREARTMIDELIARNQLSLESVTFLRGRSLHRQIVVVDEAQNLEPTTLKTILTRIGEGTKVIFTGDTSQIDAPYLGESNNALAVLIGAFRGQKCFGHITLTSCERSEVASLAAELL</sequence>
<dbReference type="SUPFAM" id="SSF88723">
    <property type="entry name" value="PIN domain-like"/>
    <property type="match status" value="1"/>
</dbReference>
<dbReference type="AlphaFoldDB" id="A0A094PZ02"/>
<evidence type="ECO:0000256" key="1">
    <source>
        <dbReference type="ARBA" id="ARBA00022741"/>
    </source>
</evidence>
<dbReference type="InterPro" id="IPR051451">
    <property type="entry name" value="PhoH2-like"/>
</dbReference>
<keyword evidence="2" id="KW-0067">ATP-binding</keyword>
<dbReference type="PANTHER" id="PTHR30473">
    <property type="entry name" value="PROTEIN PHOH"/>
    <property type="match status" value="1"/>
</dbReference>
<gene>
    <name evidence="6" type="ORF">GM51_11155</name>
</gene>
<evidence type="ECO:0000313" key="6">
    <source>
        <dbReference type="EMBL" id="KGA17055.1"/>
    </source>
</evidence>
<protein>
    <submittedName>
        <fullName evidence="6">PhoH-like protein</fullName>
    </submittedName>
</protein>
<reference evidence="6" key="1">
    <citation type="submission" date="2014-06" db="EMBL/GenBank/DDBJ databases">
        <title>Key roles for freshwater Actinobacteria revealed by deep metagenomic sequencing.</title>
        <authorList>
            <person name="Ghai R."/>
            <person name="Mizuno C.M."/>
            <person name="Picazo A."/>
            <person name="Camacho A."/>
            <person name="Rodriguez-Valera F."/>
        </authorList>
    </citation>
    <scope>NUCLEOTIDE SEQUENCE</scope>
</reference>
<name>A0A094PZ02_9ZZZZ</name>
<comment type="caution">
    <text evidence="6">The sequence shown here is derived from an EMBL/GenBank/DDBJ whole genome shotgun (WGS) entry which is preliminary data.</text>
</comment>
<dbReference type="InterPro" id="IPR027417">
    <property type="entry name" value="P-loop_NTPase"/>
</dbReference>
<organism evidence="6">
    <name type="scientific">freshwater metagenome</name>
    <dbReference type="NCBI Taxonomy" id="449393"/>
    <lineage>
        <taxon>unclassified sequences</taxon>
        <taxon>metagenomes</taxon>
        <taxon>ecological metagenomes</taxon>
    </lineage>
</organism>
<keyword evidence="1" id="KW-0547">Nucleotide-binding</keyword>
<dbReference type="InterPro" id="IPR029060">
    <property type="entry name" value="PIN-like_dom_sf"/>
</dbReference>
<dbReference type="GO" id="GO:0005829">
    <property type="term" value="C:cytosol"/>
    <property type="evidence" value="ECO:0007669"/>
    <property type="project" value="TreeGrafter"/>
</dbReference>
<dbReference type="InterPro" id="IPR003714">
    <property type="entry name" value="PhoH"/>
</dbReference>
<comment type="similarity">
    <text evidence="3">In the N-terminal section; belongs to the PINc/VapC protein family.</text>
</comment>
<dbReference type="InterPro" id="IPR002716">
    <property type="entry name" value="PIN_dom"/>
</dbReference>
<feature type="region of interest" description="Disordered" evidence="4">
    <location>
        <begin position="1"/>
        <end position="36"/>
    </location>
</feature>
<dbReference type="SMART" id="SM00670">
    <property type="entry name" value="PINc"/>
    <property type="match status" value="1"/>
</dbReference>
<dbReference type="SUPFAM" id="SSF52540">
    <property type="entry name" value="P-loop containing nucleoside triphosphate hydrolases"/>
    <property type="match status" value="1"/>
</dbReference>
<evidence type="ECO:0000259" key="5">
    <source>
        <dbReference type="SMART" id="SM00670"/>
    </source>
</evidence>
<proteinExistence type="inferred from homology"/>
<dbReference type="EMBL" id="JNSL01000069">
    <property type="protein sequence ID" value="KGA17055.1"/>
    <property type="molecule type" value="Genomic_DNA"/>
</dbReference>
<accession>A0A094PZ02</accession>
<dbReference type="Pfam" id="PF02562">
    <property type="entry name" value="PhoH"/>
    <property type="match status" value="1"/>
</dbReference>